<proteinExistence type="predicted"/>
<accession>A0AAV4K5K0</accession>
<evidence type="ECO:0000313" key="4">
    <source>
        <dbReference type="Proteomes" id="UP000652720"/>
    </source>
</evidence>
<comment type="caution">
    <text evidence="1">The sequence shown here is derived from an EMBL/GenBank/DDBJ whole genome shotgun (WGS) entry which is preliminary data.</text>
</comment>
<dbReference type="AlphaFoldDB" id="A0AAV4K5K0"/>
<evidence type="ECO:0000313" key="2">
    <source>
        <dbReference type="EMBL" id="GGP30010.1"/>
    </source>
</evidence>
<evidence type="ECO:0000313" key="1">
    <source>
        <dbReference type="EMBL" id="GGI87412.1"/>
    </source>
</evidence>
<dbReference type="EMBL" id="BMLZ01000018">
    <property type="protein sequence ID" value="GGP30010.1"/>
    <property type="molecule type" value="Genomic_DNA"/>
</dbReference>
<reference evidence="1" key="2">
    <citation type="journal article" date="2014" name="Int. J. Syst. Evol. Microbiol.">
        <title>Complete genome sequence of Corynebacterium casei LMG S-19264T (=DSM 44701T), isolated from a smear-ripened cheese.</title>
        <authorList>
            <consortium name="US DOE Joint Genome Institute (JGI-PGF)"/>
            <person name="Walter F."/>
            <person name="Albersmeier A."/>
            <person name="Kalinowski J."/>
            <person name="Ruckert C."/>
        </authorList>
    </citation>
    <scope>NUCLEOTIDE SEQUENCE</scope>
    <source>
        <strain evidence="1">CGMCC 1.8885</strain>
    </source>
</reference>
<dbReference type="GeneID" id="59164436"/>
<protein>
    <submittedName>
        <fullName evidence="1">Uncharacterized protein</fullName>
    </submittedName>
</protein>
<dbReference type="Proteomes" id="UP000630135">
    <property type="component" value="Unassembled WGS sequence"/>
</dbReference>
<sequence>MQKYLLIDKFSGYELGDVEAKDQKDAAAKLYAQHPGTENKTDIVLAVNHELDGLPDQATAKPEYL</sequence>
<keyword evidence="3" id="KW-1185">Reference proteome</keyword>
<reference evidence="2" key="1">
    <citation type="journal article" date="2014" name="Int. J. Syst. Evol. Microbiol.">
        <title>Complete genome of a new Firmicutes species belonging to the dominant human colonic microbiota ('Ruminococcus bicirculans') reveals two chromosomes and a selective capacity to utilize plant glucans.</title>
        <authorList>
            <consortium name="NISC Comparative Sequencing Program"/>
            <person name="Wegmann U."/>
            <person name="Louis P."/>
            <person name="Goesmann A."/>
            <person name="Henrissat B."/>
            <person name="Duncan S.H."/>
            <person name="Flint H.J."/>
        </authorList>
    </citation>
    <scope>NUCLEOTIDE SEQUENCE</scope>
    <source>
        <strain evidence="2">CGMCC 1.8884</strain>
    </source>
</reference>
<evidence type="ECO:0000313" key="3">
    <source>
        <dbReference type="Proteomes" id="UP000630135"/>
    </source>
</evidence>
<gene>
    <name evidence="2" type="ORF">GCM10008021_16610</name>
    <name evidence="1" type="ORF">GCM10010914_22370</name>
</gene>
<reference evidence="1" key="4">
    <citation type="submission" date="2023-08" db="EMBL/GenBank/DDBJ databases">
        <authorList>
            <person name="Sun Q."/>
            <person name="Zhou Y."/>
        </authorList>
    </citation>
    <scope>NUCLEOTIDE SEQUENCE</scope>
    <source>
        <strain evidence="2">CGMCC 1.8884</strain>
        <strain evidence="1">CGMCC 1.8885</strain>
    </source>
</reference>
<name>A0AAV4K5K0_9DEIO</name>
<reference evidence="3" key="3">
    <citation type="journal article" date="2019" name="Int. J. Syst. Evol. Microbiol.">
        <title>The Global Catalogue of Microorganisms (GCM) 10K type strain sequencing project: providing services to taxonomists for standard genome sequencing and annotation.</title>
        <authorList>
            <consortium name="The Broad Institute Genomics Platform"/>
            <consortium name="The Broad Institute Genome Sequencing Center for Infectious Disease"/>
            <person name="Wu L."/>
            <person name="Ma J."/>
        </authorList>
    </citation>
    <scope>NUCLEOTIDE SEQUENCE [LARGE SCALE GENOMIC DNA]</scope>
    <source>
        <strain evidence="3">CGMCC 1.8884</strain>
    </source>
</reference>
<organism evidence="1 4">
    <name type="scientific">Deinococcus wulumuqiensis</name>
    <dbReference type="NCBI Taxonomy" id="980427"/>
    <lineage>
        <taxon>Bacteria</taxon>
        <taxon>Thermotogati</taxon>
        <taxon>Deinococcota</taxon>
        <taxon>Deinococci</taxon>
        <taxon>Deinococcales</taxon>
        <taxon>Deinococcaceae</taxon>
        <taxon>Deinococcus</taxon>
    </lineage>
</organism>
<dbReference type="EMBL" id="BMMA01000022">
    <property type="protein sequence ID" value="GGI87412.1"/>
    <property type="molecule type" value="Genomic_DNA"/>
</dbReference>
<dbReference type="RefSeq" id="WP_017869966.1">
    <property type="nucleotide sequence ID" value="NZ_BMLZ01000018.1"/>
</dbReference>
<dbReference type="Proteomes" id="UP000652720">
    <property type="component" value="Unassembled WGS sequence"/>
</dbReference>